<evidence type="ECO:0000313" key="3">
    <source>
        <dbReference type="Proteomes" id="UP000315133"/>
    </source>
</evidence>
<dbReference type="Proteomes" id="UP000315133">
    <property type="component" value="Unassembled WGS sequence"/>
</dbReference>
<organism evidence="2 3">
    <name type="scientific">Ornithinimicrobium humiphilum</name>
    <dbReference type="NCBI Taxonomy" id="125288"/>
    <lineage>
        <taxon>Bacteria</taxon>
        <taxon>Bacillati</taxon>
        <taxon>Actinomycetota</taxon>
        <taxon>Actinomycetes</taxon>
        <taxon>Micrococcales</taxon>
        <taxon>Ornithinimicrobiaceae</taxon>
        <taxon>Ornithinimicrobium</taxon>
    </lineage>
</organism>
<feature type="transmembrane region" description="Helical" evidence="1">
    <location>
        <begin position="20"/>
        <end position="38"/>
    </location>
</feature>
<dbReference type="InterPro" id="IPR005325">
    <property type="entry name" value="DUF308_memb"/>
</dbReference>
<dbReference type="Pfam" id="PF03583">
    <property type="entry name" value="LIP"/>
    <property type="match status" value="1"/>
</dbReference>
<feature type="transmembrane region" description="Helical" evidence="1">
    <location>
        <begin position="149"/>
        <end position="167"/>
    </location>
</feature>
<protein>
    <submittedName>
        <fullName evidence="2">Uncharacterized membrane protein HdeD (DUF308 family)</fullName>
    </submittedName>
</protein>
<keyword evidence="1" id="KW-0812">Transmembrane</keyword>
<dbReference type="PANTHER" id="PTHR34853">
    <property type="match status" value="1"/>
</dbReference>
<dbReference type="InterPro" id="IPR005152">
    <property type="entry name" value="Lipase_secreted"/>
</dbReference>
<feature type="transmembrane region" description="Helical" evidence="1">
    <location>
        <begin position="124"/>
        <end position="143"/>
    </location>
</feature>
<evidence type="ECO:0000313" key="2">
    <source>
        <dbReference type="EMBL" id="TQM91165.1"/>
    </source>
</evidence>
<dbReference type="Gene3D" id="1.10.260.130">
    <property type="match status" value="1"/>
</dbReference>
<feature type="transmembrane region" description="Helical" evidence="1">
    <location>
        <begin position="44"/>
        <end position="64"/>
    </location>
</feature>
<dbReference type="EMBL" id="VFPU01000002">
    <property type="protein sequence ID" value="TQM91165.1"/>
    <property type="molecule type" value="Genomic_DNA"/>
</dbReference>
<dbReference type="AlphaFoldDB" id="A0A543K7W5"/>
<feature type="transmembrane region" description="Helical" evidence="1">
    <location>
        <begin position="94"/>
        <end position="112"/>
    </location>
</feature>
<feature type="transmembrane region" description="Helical" evidence="1">
    <location>
        <begin position="187"/>
        <end position="204"/>
    </location>
</feature>
<dbReference type="PANTHER" id="PTHR34853:SF1">
    <property type="entry name" value="LIPASE 5"/>
    <property type="match status" value="1"/>
</dbReference>
<sequence>MGARRSRGWLRAVPDRWPPAVRVLVGVLLVATGTVLALRPFRSLAVLFVLLVGALVLSGVGDLLRGRRPWGVLRGLVQLVAALALLLWPGPGLGVLTLVVAATLVVDGSLGLAQGWRSRGADRWATLLGSGALVVVGVLALLWRDVTLLVLAVAFGVRLVVQGFRLVRRRTAGPPGAARPARRLTGAVLAVVGALLLATVGVLVQRGHPQPDGFYAVPAEVPAEPGRLLRAEPFDRKVPAGARAWRILYTTTRDDGIPAVASGLVVVPTGADGPAPVVAWAHGTTGWAPGCAPSVLDEPFEAGALFALEDVVDRGWALVASDYVGLGTESPHPYVIGQGEGRSVLDALRAAREVADEMPDGVTLDDRTVVWGHSQGGHAALWTGALAPTYAPELRLDGVAALAPASNLEALVQVIEESAVGALFAVYVVQAYASVYDDVRLGDYVRPGAQLLVREMAQRCLSERGVLVSAGQALLLDRPVWDRDPTSGPFGRRLAENVPPGPISVPLLVGQGEADTLIAPAAQQEWVRARCAEGQQVDYRTYPGRDHLSLVAADSPATAELLAWTAERFEGVPAGGPARQDRCADLH</sequence>
<accession>A0A543K7W5</accession>
<dbReference type="InterPro" id="IPR029058">
    <property type="entry name" value="AB_hydrolase_fold"/>
</dbReference>
<dbReference type="GO" id="GO:0016042">
    <property type="term" value="P:lipid catabolic process"/>
    <property type="evidence" value="ECO:0007669"/>
    <property type="project" value="InterPro"/>
</dbReference>
<comment type="caution">
    <text evidence="2">The sequence shown here is derived from an EMBL/GenBank/DDBJ whole genome shotgun (WGS) entry which is preliminary data.</text>
</comment>
<dbReference type="GO" id="GO:0004806">
    <property type="term" value="F:triacylglycerol lipase activity"/>
    <property type="evidence" value="ECO:0007669"/>
    <property type="project" value="InterPro"/>
</dbReference>
<proteinExistence type="predicted"/>
<dbReference type="Gene3D" id="3.40.50.1820">
    <property type="entry name" value="alpha/beta hydrolase"/>
    <property type="match status" value="1"/>
</dbReference>
<keyword evidence="1" id="KW-0472">Membrane</keyword>
<keyword evidence="3" id="KW-1185">Reference proteome</keyword>
<feature type="transmembrane region" description="Helical" evidence="1">
    <location>
        <begin position="71"/>
        <end position="88"/>
    </location>
</feature>
<name>A0A543K7W5_9MICO</name>
<dbReference type="SUPFAM" id="SSF53474">
    <property type="entry name" value="alpha/beta-Hydrolases"/>
    <property type="match status" value="1"/>
</dbReference>
<evidence type="ECO:0000256" key="1">
    <source>
        <dbReference type="SAM" id="Phobius"/>
    </source>
</evidence>
<dbReference type="Pfam" id="PF03729">
    <property type="entry name" value="DUF308"/>
    <property type="match status" value="1"/>
</dbReference>
<keyword evidence="1" id="KW-1133">Transmembrane helix</keyword>
<gene>
    <name evidence="2" type="ORF">FB476_2895</name>
</gene>
<reference evidence="2 3" key="1">
    <citation type="submission" date="2019-06" db="EMBL/GenBank/DDBJ databases">
        <title>Sequencing the genomes of 1000 actinobacteria strains.</title>
        <authorList>
            <person name="Klenk H.-P."/>
        </authorList>
    </citation>
    <scope>NUCLEOTIDE SEQUENCE [LARGE SCALE GENOMIC DNA]</scope>
    <source>
        <strain evidence="2 3">DSM 12362</strain>
    </source>
</reference>